<keyword evidence="23" id="KW-1185">Reference proteome</keyword>
<feature type="domain" description="YjeF N-terminal" evidence="21">
    <location>
        <begin position="10"/>
        <end position="228"/>
    </location>
</feature>
<dbReference type="PROSITE" id="PS51385">
    <property type="entry name" value="YJEF_N"/>
    <property type="match status" value="1"/>
</dbReference>
<sequence length="541" mass="57141">MAELLSASQMGKTEIDAIASGRVTGLSLMETAGHSVVSAIKKAWPECARTPHRAVVICGPGNNGGDGFVIARLLAALAWDVEVYFQGKHENLQPDALRNFERWLELGDVHPLSGIYESGHLQGEPSGPKTIIVDAVFGSGLSRAVEGQWAELFSYLDSTQGSSNLRIVAVDVPSGLCSDSGRVLGVALTADLTVTFHRAKIGHYLSEGPELCGYLDVCSIGLEGEIIPNTQKITTLVEFSRGCRTFDKGARSGEGGTGNRVAQHKFDHGHALVCSGPATKTGAARLAARAALRIGTGLVTLASPTDALAENSAHVTAVMLKRCDTLDDLAHLLSDDRISSICVGPGVSRLDGTGALDFEHTRQIVKTVLNAKRKTVLDADALSAFADNSSNLFSELHPSCVLTPHEGEFRRLFPDIHKQLTDHPTKGPAFSKIDAAQQAAERAGCVVLLKGADTVIATPTGRTAVHSAQYDRAAPWLATAGSGDVLAGFICGLLASGRAAFDAAQQAAWLHTECARYFGPGLIAEDLPEVLPKVFSKLQKG</sequence>
<dbReference type="Proteomes" id="UP000628017">
    <property type="component" value="Unassembled WGS sequence"/>
</dbReference>
<dbReference type="HAMAP" id="MF_01966">
    <property type="entry name" value="NADHX_epimerase"/>
    <property type="match status" value="1"/>
</dbReference>
<dbReference type="PROSITE" id="PS51383">
    <property type="entry name" value="YJEF_C_3"/>
    <property type="match status" value="1"/>
</dbReference>
<evidence type="ECO:0000256" key="5">
    <source>
        <dbReference type="ARBA" id="ARBA00022723"/>
    </source>
</evidence>
<keyword evidence="11 18" id="KW-0413">Isomerase</keyword>
<dbReference type="CDD" id="cd01171">
    <property type="entry name" value="YXKO-related"/>
    <property type="match status" value="1"/>
</dbReference>
<feature type="binding site" evidence="18">
    <location>
        <position position="134"/>
    </location>
    <ligand>
        <name>K(+)</name>
        <dbReference type="ChEBI" id="CHEBI:29103"/>
    </ligand>
</feature>
<dbReference type="InterPro" id="IPR004443">
    <property type="entry name" value="YjeF_N_dom"/>
</dbReference>
<dbReference type="GO" id="GO:0005524">
    <property type="term" value="F:ATP binding"/>
    <property type="evidence" value="ECO:0007669"/>
    <property type="project" value="UniProtKB-UniRule"/>
</dbReference>
<dbReference type="Gene3D" id="3.40.1190.20">
    <property type="match status" value="1"/>
</dbReference>
<organism evidence="22 23">
    <name type="scientific">Neptunicoccus cionae</name>
    <dbReference type="NCBI Taxonomy" id="2035344"/>
    <lineage>
        <taxon>Bacteria</taxon>
        <taxon>Pseudomonadati</taxon>
        <taxon>Pseudomonadota</taxon>
        <taxon>Alphaproteobacteria</taxon>
        <taxon>Rhodobacterales</taxon>
        <taxon>Paracoccaceae</taxon>
        <taxon>Neptunicoccus</taxon>
    </lineage>
</organism>
<dbReference type="GO" id="GO:0110051">
    <property type="term" value="P:metabolite repair"/>
    <property type="evidence" value="ECO:0007669"/>
    <property type="project" value="TreeGrafter"/>
</dbReference>
<keyword evidence="12 17" id="KW-0456">Lyase</keyword>
<dbReference type="EMBL" id="BMKA01000001">
    <property type="protein sequence ID" value="GGA11902.1"/>
    <property type="molecule type" value="Genomic_DNA"/>
</dbReference>
<feature type="binding site" evidence="17">
    <location>
        <position position="405"/>
    </location>
    <ligand>
        <name>(6S)-NADPHX</name>
        <dbReference type="ChEBI" id="CHEBI:64076"/>
    </ligand>
</feature>
<evidence type="ECO:0000256" key="10">
    <source>
        <dbReference type="ARBA" id="ARBA00023027"/>
    </source>
</evidence>
<comment type="similarity">
    <text evidence="17">Belongs to the NnrD/CARKD family.</text>
</comment>
<dbReference type="GO" id="GO:0046872">
    <property type="term" value="F:metal ion binding"/>
    <property type="evidence" value="ECO:0007669"/>
    <property type="project" value="UniProtKB-UniRule"/>
</dbReference>
<dbReference type="RefSeq" id="WP_188671507.1">
    <property type="nucleotide sequence ID" value="NZ_BMKA01000001.1"/>
</dbReference>
<comment type="similarity">
    <text evidence="18">Belongs to the NnrE/AIBP family.</text>
</comment>
<comment type="function">
    <text evidence="14 19">Bifunctional enzyme that catalyzes the epimerization of the S- and R-forms of NAD(P)HX and the dehydration of the S-form of NAD(P)HX at the expense of ADP, which is converted to AMP. This allows the repair of both epimers of NAD(P)HX, a damaged form of NAD(P)H that is a result of enzymatic or heat-dependent hydration.</text>
</comment>
<evidence type="ECO:0000256" key="1">
    <source>
        <dbReference type="ARBA" id="ARBA00000013"/>
    </source>
</evidence>
<protein>
    <recommendedName>
        <fullName evidence="19">Bifunctional NAD(P)H-hydrate repair enzyme</fullName>
    </recommendedName>
    <alternativeName>
        <fullName evidence="19">Nicotinamide nucleotide repair protein</fullName>
    </alternativeName>
    <domain>
        <recommendedName>
            <fullName evidence="19">ADP-dependent (S)-NAD(P)H-hydrate dehydratase</fullName>
            <ecNumber evidence="19">4.2.1.136</ecNumber>
        </recommendedName>
        <alternativeName>
            <fullName evidence="19">ADP-dependent NAD(P)HX dehydratase</fullName>
        </alternativeName>
    </domain>
    <domain>
        <recommendedName>
            <fullName evidence="19">NAD(P)H-hydrate epimerase</fullName>
            <ecNumber evidence="19">5.1.99.6</ecNumber>
        </recommendedName>
    </domain>
</protein>
<feature type="binding site" evidence="18">
    <location>
        <begin position="62"/>
        <end position="66"/>
    </location>
    <ligand>
        <name>(6S)-NADPHX</name>
        <dbReference type="ChEBI" id="CHEBI:64076"/>
    </ligand>
</feature>
<feature type="binding site" evidence="18">
    <location>
        <position position="63"/>
    </location>
    <ligand>
        <name>K(+)</name>
        <dbReference type="ChEBI" id="CHEBI:29103"/>
    </ligand>
</feature>
<dbReference type="EC" id="5.1.99.6" evidence="19"/>
<name>A0A916QUL5_9RHOB</name>
<feature type="binding site" evidence="17">
    <location>
        <begin position="450"/>
        <end position="454"/>
    </location>
    <ligand>
        <name>AMP</name>
        <dbReference type="ChEBI" id="CHEBI:456215"/>
    </ligand>
</feature>
<comment type="catalytic activity">
    <reaction evidence="1 18 19">
        <text>(6R)-NADHX = (6S)-NADHX</text>
        <dbReference type="Rhea" id="RHEA:32215"/>
        <dbReference type="ChEBI" id="CHEBI:64074"/>
        <dbReference type="ChEBI" id="CHEBI:64075"/>
        <dbReference type="EC" id="5.1.99.6"/>
    </reaction>
</comment>
<keyword evidence="5 18" id="KW-0479">Metal-binding</keyword>
<evidence type="ECO:0000256" key="7">
    <source>
        <dbReference type="ARBA" id="ARBA00022840"/>
    </source>
</evidence>
<dbReference type="AlphaFoldDB" id="A0A916QUL5"/>
<comment type="function">
    <text evidence="17">Catalyzes the dehydration of the S-form of NAD(P)HX at the expense of ADP, which is converted to AMP. Together with NAD(P)HX epimerase, which catalyzes the epimerization of the S- and R-forms, the enzyme allows the repair of both epimers of NAD(P)HX, a damaged form of NAD(P)H that is a result of enzymatic or heat-dependent hydration.</text>
</comment>
<feature type="binding site" evidence="17">
    <location>
        <position position="346"/>
    </location>
    <ligand>
        <name>(6S)-NADPHX</name>
        <dbReference type="ChEBI" id="CHEBI:64076"/>
    </ligand>
</feature>
<dbReference type="InterPro" id="IPR000631">
    <property type="entry name" value="CARKD"/>
</dbReference>
<evidence type="ECO:0000256" key="3">
    <source>
        <dbReference type="ARBA" id="ARBA00006001"/>
    </source>
</evidence>
<dbReference type="GO" id="GO:0052856">
    <property type="term" value="F:NAD(P)HX epimerase activity"/>
    <property type="evidence" value="ECO:0007669"/>
    <property type="project" value="UniProtKB-UniRule"/>
</dbReference>
<keyword evidence="9 18" id="KW-0630">Potassium</keyword>
<feature type="binding site" evidence="17">
    <location>
        <position position="484"/>
    </location>
    <ligand>
        <name>(6S)-NADPHX</name>
        <dbReference type="ChEBI" id="CHEBI:64076"/>
    </ligand>
</feature>
<evidence type="ECO:0000256" key="4">
    <source>
        <dbReference type="ARBA" id="ARBA00009524"/>
    </source>
</evidence>
<comment type="subunit">
    <text evidence="17">Homotetramer.</text>
</comment>
<dbReference type="PROSITE" id="PS01050">
    <property type="entry name" value="YJEF_C_2"/>
    <property type="match status" value="1"/>
</dbReference>
<evidence type="ECO:0000256" key="15">
    <source>
        <dbReference type="ARBA" id="ARBA00048238"/>
    </source>
</evidence>
<evidence type="ECO:0000256" key="2">
    <source>
        <dbReference type="ARBA" id="ARBA00000909"/>
    </source>
</evidence>
<gene>
    <name evidence="18" type="primary">nnrE</name>
    <name evidence="17" type="synonym">nnrD</name>
    <name evidence="22" type="ORF">GCM10011498_10130</name>
</gene>
<dbReference type="PIRSF" id="PIRSF017184">
    <property type="entry name" value="Nnr"/>
    <property type="match status" value="1"/>
</dbReference>
<evidence type="ECO:0000256" key="9">
    <source>
        <dbReference type="ARBA" id="ARBA00022958"/>
    </source>
</evidence>
<comment type="catalytic activity">
    <reaction evidence="2 18 19">
        <text>(6R)-NADPHX = (6S)-NADPHX</text>
        <dbReference type="Rhea" id="RHEA:32227"/>
        <dbReference type="ChEBI" id="CHEBI:64076"/>
        <dbReference type="ChEBI" id="CHEBI:64077"/>
        <dbReference type="EC" id="5.1.99.6"/>
    </reaction>
</comment>
<evidence type="ECO:0000256" key="13">
    <source>
        <dbReference type="ARBA" id="ARBA00023268"/>
    </source>
</evidence>
<evidence type="ECO:0000256" key="6">
    <source>
        <dbReference type="ARBA" id="ARBA00022741"/>
    </source>
</evidence>
<dbReference type="PANTHER" id="PTHR12592:SF0">
    <property type="entry name" value="ATP-DEPENDENT (S)-NAD(P)H-HYDRATE DEHYDRATASE"/>
    <property type="match status" value="1"/>
</dbReference>
<dbReference type="NCBIfam" id="TIGR00197">
    <property type="entry name" value="yjeF_nterm"/>
    <property type="match status" value="1"/>
</dbReference>
<dbReference type="EC" id="4.2.1.136" evidence="19"/>
<accession>A0A916QUL5</accession>
<dbReference type="NCBIfam" id="TIGR00196">
    <property type="entry name" value="yjeF_cterm"/>
    <property type="match status" value="1"/>
</dbReference>
<evidence type="ECO:0000313" key="23">
    <source>
        <dbReference type="Proteomes" id="UP000628017"/>
    </source>
</evidence>
<comment type="caution">
    <text evidence="22">The sequence shown here is derived from an EMBL/GenBank/DDBJ whole genome shotgun (WGS) entry which is preliminary data.</text>
</comment>
<comment type="cofactor">
    <cofactor evidence="17">
        <name>Mg(2+)</name>
        <dbReference type="ChEBI" id="CHEBI:18420"/>
    </cofactor>
</comment>
<dbReference type="InterPro" id="IPR036652">
    <property type="entry name" value="YjeF_N_dom_sf"/>
</dbReference>
<dbReference type="InterPro" id="IPR030677">
    <property type="entry name" value="Nnr"/>
</dbReference>
<comment type="caution">
    <text evidence="18">Lacks conserved residue(s) required for the propagation of feature annotation.</text>
</comment>
<feature type="binding site" evidence="18">
    <location>
        <begin position="138"/>
        <end position="144"/>
    </location>
    <ligand>
        <name>(6S)-NADPHX</name>
        <dbReference type="ChEBI" id="CHEBI:64076"/>
    </ligand>
</feature>
<evidence type="ECO:0000256" key="8">
    <source>
        <dbReference type="ARBA" id="ARBA00022857"/>
    </source>
</evidence>
<comment type="similarity">
    <text evidence="4 19">In the C-terminal section; belongs to the NnrD/CARKD family.</text>
</comment>
<reference evidence="22" key="1">
    <citation type="journal article" date="2014" name="Int. J. Syst. Evol. Microbiol.">
        <title>Complete genome sequence of Corynebacterium casei LMG S-19264T (=DSM 44701T), isolated from a smear-ripened cheese.</title>
        <authorList>
            <consortium name="US DOE Joint Genome Institute (JGI-PGF)"/>
            <person name="Walter F."/>
            <person name="Albersmeier A."/>
            <person name="Kalinowski J."/>
            <person name="Ruckert C."/>
        </authorList>
    </citation>
    <scope>NUCLEOTIDE SEQUENCE</scope>
    <source>
        <strain evidence="22">CGMCC 1.15880</strain>
    </source>
</reference>
<keyword evidence="6 17" id="KW-0547">Nucleotide-binding</keyword>
<evidence type="ECO:0000256" key="14">
    <source>
        <dbReference type="ARBA" id="ARBA00025153"/>
    </source>
</evidence>
<evidence type="ECO:0000256" key="18">
    <source>
        <dbReference type="HAMAP-Rule" id="MF_01966"/>
    </source>
</evidence>
<dbReference type="Pfam" id="PF01256">
    <property type="entry name" value="Carb_kinase"/>
    <property type="match status" value="1"/>
</dbReference>
<keyword evidence="7 17" id="KW-0067">ATP-binding</keyword>
<evidence type="ECO:0000259" key="20">
    <source>
        <dbReference type="PROSITE" id="PS51383"/>
    </source>
</evidence>
<feature type="binding site" evidence="17">
    <location>
        <position position="483"/>
    </location>
    <ligand>
        <name>AMP</name>
        <dbReference type="ChEBI" id="CHEBI:456215"/>
    </ligand>
</feature>
<evidence type="ECO:0000313" key="22">
    <source>
        <dbReference type="EMBL" id="GGA11902.1"/>
    </source>
</evidence>
<dbReference type="GO" id="GO:0052855">
    <property type="term" value="F:ADP-dependent NAD(P)H-hydrate dehydratase activity"/>
    <property type="evidence" value="ECO:0007669"/>
    <property type="project" value="UniProtKB-UniRule"/>
</dbReference>
<dbReference type="SUPFAM" id="SSF53613">
    <property type="entry name" value="Ribokinase-like"/>
    <property type="match status" value="1"/>
</dbReference>
<comment type="similarity">
    <text evidence="3 19">In the N-terminal section; belongs to the NnrE/AIBP family.</text>
</comment>
<feature type="binding site" evidence="17">
    <location>
        <position position="283"/>
    </location>
    <ligand>
        <name>(6S)-NADPHX</name>
        <dbReference type="ChEBI" id="CHEBI:64076"/>
    </ligand>
</feature>
<reference evidence="22" key="2">
    <citation type="submission" date="2020-09" db="EMBL/GenBank/DDBJ databases">
        <authorList>
            <person name="Sun Q."/>
            <person name="Zhou Y."/>
        </authorList>
    </citation>
    <scope>NUCLEOTIDE SEQUENCE</scope>
    <source>
        <strain evidence="22">CGMCC 1.15880</strain>
    </source>
</reference>
<dbReference type="HAMAP" id="MF_01965">
    <property type="entry name" value="NADHX_dehydratase"/>
    <property type="match status" value="1"/>
</dbReference>
<keyword evidence="8 17" id="KW-0521">NADP</keyword>
<dbReference type="GO" id="GO:0046496">
    <property type="term" value="P:nicotinamide nucleotide metabolic process"/>
    <property type="evidence" value="ECO:0007669"/>
    <property type="project" value="UniProtKB-UniRule"/>
</dbReference>
<evidence type="ECO:0000256" key="12">
    <source>
        <dbReference type="ARBA" id="ARBA00023239"/>
    </source>
</evidence>
<dbReference type="Gene3D" id="3.40.50.10260">
    <property type="entry name" value="YjeF N-terminal domain"/>
    <property type="match status" value="1"/>
</dbReference>
<dbReference type="PANTHER" id="PTHR12592">
    <property type="entry name" value="ATP-DEPENDENT (S)-NAD(P)H-HYDRATE DEHYDRATASE FAMILY MEMBER"/>
    <property type="match status" value="1"/>
</dbReference>
<comment type="cofactor">
    <cofactor evidence="18 19">
        <name>K(+)</name>
        <dbReference type="ChEBI" id="CHEBI:29103"/>
    </cofactor>
    <text evidence="18 19">Binds 1 potassium ion per subunit.</text>
</comment>
<evidence type="ECO:0000256" key="16">
    <source>
        <dbReference type="ARBA" id="ARBA00049209"/>
    </source>
</evidence>
<evidence type="ECO:0000256" key="11">
    <source>
        <dbReference type="ARBA" id="ARBA00023235"/>
    </source>
</evidence>
<feature type="binding site" evidence="18">
    <location>
        <position position="171"/>
    </location>
    <ligand>
        <name>(6S)-NADPHX</name>
        <dbReference type="ChEBI" id="CHEBI:64076"/>
    </ligand>
</feature>
<dbReference type="SUPFAM" id="SSF64153">
    <property type="entry name" value="YjeF N-terminal domain-like"/>
    <property type="match status" value="1"/>
</dbReference>
<dbReference type="InterPro" id="IPR017953">
    <property type="entry name" value="Carbohydrate_kinase_pred_CS"/>
</dbReference>
<evidence type="ECO:0000256" key="17">
    <source>
        <dbReference type="HAMAP-Rule" id="MF_01965"/>
    </source>
</evidence>
<comment type="function">
    <text evidence="18">Catalyzes the epimerization of the S- and R-forms of NAD(P)HX, a damaged form of NAD(P)H that is a result of enzymatic or heat-dependent hydration. This is a prerequisite for the S-specific NAD(P)H-hydrate dehydratase to allow the repair of both epimers of NAD(P)HX.</text>
</comment>
<dbReference type="InterPro" id="IPR029056">
    <property type="entry name" value="Ribokinase-like"/>
</dbReference>
<evidence type="ECO:0000256" key="19">
    <source>
        <dbReference type="PIRNR" id="PIRNR017184"/>
    </source>
</evidence>
<feature type="binding site" evidence="18">
    <location>
        <position position="174"/>
    </location>
    <ligand>
        <name>K(+)</name>
        <dbReference type="ChEBI" id="CHEBI:29103"/>
    </ligand>
</feature>
<comment type="catalytic activity">
    <reaction evidence="16 17 19">
        <text>(6S)-NADPHX + ADP = AMP + phosphate + NADPH + H(+)</text>
        <dbReference type="Rhea" id="RHEA:32235"/>
        <dbReference type="ChEBI" id="CHEBI:15378"/>
        <dbReference type="ChEBI" id="CHEBI:43474"/>
        <dbReference type="ChEBI" id="CHEBI:57783"/>
        <dbReference type="ChEBI" id="CHEBI:64076"/>
        <dbReference type="ChEBI" id="CHEBI:456215"/>
        <dbReference type="ChEBI" id="CHEBI:456216"/>
        <dbReference type="EC" id="4.2.1.136"/>
    </reaction>
</comment>
<keyword evidence="13" id="KW-0511">Multifunctional enzyme</keyword>
<keyword evidence="10 17" id="KW-0520">NAD</keyword>
<evidence type="ECO:0000259" key="21">
    <source>
        <dbReference type="PROSITE" id="PS51385"/>
    </source>
</evidence>
<proteinExistence type="inferred from homology"/>
<dbReference type="Pfam" id="PF03853">
    <property type="entry name" value="YjeF_N"/>
    <property type="match status" value="1"/>
</dbReference>
<feature type="domain" description="YjeF C-terminal" evidence="20">
    <location>
        <begin position="264"/>
        <end position="538"/>
    </location>
</feature>
<comment type="catalytic activity">
    <reaction evidence="15 17 19">
        <text>(6S)-NADHX + ADP = AMP + phosphate + NADH + H(+)</text>
        <dbReference type="Rhea" id="RHEA:32223"/>
        <dbReference type="ChEBI" id="CHEBI:15378"/>
        <dbReference type="ChEBI" id="CHEBI:43474"/>
        <dbReference type="ChEBI" id="CHEBI:57945"/>
        <dbReference type="ChEBI" id="CHEBI:64074"/>
        <dbReference type="ChEBI" id="CHEBI:456215"/>
        <dbReference type="ChEBI" id="CHEBI:456216"/>
        <dbReference type="EC" id="4.2.1.136"/>
    </reaction>
</comment>